<proteinExistence type="predicted"/>
<comment type="caution">
    <text evidence="2">The sequence shown here is derived from an EMBL/GenBank/DDBJ whole genome shotgun (WGS) entry which is preliminary data.</text>
</comment>
<accession>A0ABS6AB36</accession>
<dbReference type="Proteomes" id="UP000753376">
    <property type="component" value="Unassembled WGS sequence"/>
</dbReference>
<dbReference type="Pfam" id="PF12339">
    <property type="entry name" value="DNAJ_related"/>
    <property type="match status" value="1"/>
</dbReference>
<evidence type="ECO:0000313" key="3">
    <source>
        <dbReference type="Proteomes" id="UP000753376"/>
    </source>
</evidence>
<keyword evidence="3" id="KW-1185">Reference proteome</keyword>
<dbReference type="EMBL" id="JAHKPV010000021">
    <property type="protein sequence ID" value="MBU2875400.1"/>
    <property type="molecule type" value="Genomic_DNA"/>
</dbReference>
<evidence type="ECO:0000259" key="1">
    <source>
        <dbReference type="PROSITE" id="PS50076"/>
    </source>
</evidence>
<evidence type="ECO:0000313" key="2">
    <source>
        <dbReference type="EMBL" id="MBU2875400.1"/>
    </source>
</evidence>
<organism evidence="2 3">
    <name type="scientific">Marinobacter salexigens</name>
    <dbReference type="NCBI Taxonomy" id="1925763"/>
    <lineage>
        <taxon>Bacteria</taxon>
        <taxon>Pseudomonadati</taxon>
        <taxon>Pseudomonadota</taxon>
        <taxon>Gammaproteobacteria</taxon>
        <taxon>Pseudomonadales</taxon>
        <taxon>Marinobacteraceae</taxon>
        <taxon>Marinobacter</taxon>
    </lineage>
</organism>
<dbReference type="InterPro" id="IPR021059">
    <property type="entry name" value="DnaJ-related_N"/>
</dbReference>
<dbReference type="RefSeq" id="WP_216009192.1">
    <property type="nucleotide sequence ID" value="NZ_JAHKPV010000021.1"/>
</dbReference>
<dbReference type="PROSITE" id="PS50076">
    <property type="entry name" value="DNAJ_2"/>
    <property type="match status" value="1"/>
</dbReference>
<dbReference type="InterPro" id="IPR001623">
    <property type="entry name" value="DnaJ_domain"/>
</dbReference>
<reference evidence="2 3" key="1">
    <citation type="submission" date="2021-05" db="EMBL/GenBank/DDBJ databases">
        <title>Draft genomes of bacteria isolated from model marine particles.</title>
        <authorList>
            <person name="Datta M.S."/>
            <person name="Schwartzman J.A."/>
            <person name="Enke T.N."/>
            <person name="Saavedra J."/>
            <person name="Cermak N."/>
            <person name="Cordero O.X."/>
        </authorList>
    </citation>
    <scope>NUCLEOTIDE SEQUENCE [LARGE SCALE GENOMIC DNA]</scope>
    <source>
        <strain evidence="2 3">D2M19</strain>
    </source>
</reference>
<protein>
    <submittedName>
        <fullName evidence="2">Molecular chaperone DnaJ</fullName>
    </submittedName>
</protein>
<gene>
    <name evidence="2" type="ORF">KO508_15465</name>
</gene>
<feature type="domain" description="J" evidence="1">
    <location>
        <begin position="167"/>
        <end position="227"/>
    </location>
</feature>
<sequence>MKDTSASPELLHSLSATATASDEIVDQQIQHMLIAVEHELRNAPEGTDELNLIKTLQRPPWRLIGDLEFHDTQKLYPVHFLLFHVLYRLKDSLMESGENLTISPLRIIIERQDTVGGTGLPGAVDSLRKFYLDLSQYKLPAEAIQQMMDRFWAGYQGLGPSKPETLRAARVLGFDSVPDCFNTVKQAFRRAVMHAHPDRGGETEEIQSLNEAFTVLKTHFSQMMERT</sequence>
<name>A0ABS6AB36_9GAMM</name>